<dbReference type="RefSeq" id="XP_062693652.1">
    <property type="nucleotide sequence ID" value="XM_062831739.1"/>
</dbReference>
<dbReference type="Proteomes" id="UP001285908">
    <property type="component" value="Unassembled WGS sequence"/>
</dbReference>
<keyword evidence="1" id="KW-0732">Signal</keyword>
<protein>
    <recommendedName>
        <fullName evidence="4">Secreted protein</fullName>
    </recommendedName>
</protein>
<name>A0AAJ0I922_9PEZI</name>
<dbReference type="AlphaFoldDB" id="A0AAJ0I922"/>
<evidence type="ECO:0008006" key="4">
    <source>
        <dbReference type="Google" id="ProtNLM"/>
    </source>
</evidence>
<proteinExistence type="predicted"/>
<evidence type="ECO:0000256" key="1">
    <source>
        <dbReference type="SAM" id="SignalP"/>
    </source>
</evidence>
<dbReference type="EMBL" id="JAULSX010000003">
    <property type="protein sequence ID" value="KAK3494223.1"/>
    <property type="molecule type" value="Genomic_DNA"/>
</dbReference>
<dbReference type="GeneID" id="87869361"/>
<gene>
    <name evidence="2" type="ORF">B0T23DRAFT_103712</name>
</gene>
<evidence type="ECO:0000313" key="3">
    <source>
        <dbReference type="Proteomes" id="UP001285908"/>
    </source>
</evidence>
<sequence>MLARQGVQSQRLSCPRLLMSICLLACLHCRSYSTAVCRSSWYPDKRVVTRTRSLSQVLQVSRRLGKHYRRRGGQTRPRTARDEYMGMEMGYMNDGEEIKVMLDGEGACIM</sequence>
<accession>A0AAJ0I922</accession>
<evidence type="ECO:0000313" key="2">
    <source>
        <dbReference type="EMBL" id="KAK3494223.1"/>
    </source>
</evidence>
<organism evidence="2 3">
    <name type="scientific">Neurospora hispaniola</name>
    <dbReference type="NCBI Taxonomy" id="588809"/>
    <lineage>
        <taxon>Eukaryota</taxon>
        <taxon>Fungi</taxon>
        <taxon>Dikarya</taxon>
        <taxon>Ascomycota</taxon>
        <taxon>Pezizomycotina</taxon>
        <taxon>Sordariomycetes</taxon>
        <taxon>Sordariomycetidae</taxon>
        <taxon>Sordariales</taxon>
        <taxon>Sordariaceae</taxon>
        <taxon>Neurospora</taxon>
    </lineage>
</organism>
<comment type="caution">
    <text evidence="2">The sequence shown here is derived from an EMBL/GenBank/DDBJ whole genome shotgun (WGS) entry which is preliminary data.</text>
</comment>
<reference evidence="2 3" key="1">
    <citation type="journal article" date="2023" name="Mol. Phylogenet. Evol.">
        <title>Genome-scale phylogeny and comparative genomics of the fungal order Sordariales.</title>
        <authorList>
            <person name="Hensen N."/>
            <person name="Bonometti L."/>
            <person name="Westerberg I."/>
            <person name="Brannstrom I.O."/>
            <person name="Guillou S."/>
            <person name="Cros-Aarteil S."/>
            <person name="Calhoun S."/>
            <person name="Haridas S."/>
            <person name="Kuo A."/>
            <person name="Mondo S."/>
            <person name="Pangilinan J."/>
            <person name="Riley R."/>
            <person name="LaButti K."/>
            <person name="Andreopoulos B."/>
            <person name="Lipzen A."/>
            <person name="Chen C."/>
            <person name="Yan M."/>
            <person name="Daum C."/>
            <person name="Ng V."/>
            <person name="Clum A."/>
            <person name="Steindorff A."/>
            <person name="Ohm R.A."/>
            <person name="Martin F."/>
            <person name="Silar P."/>
            <person name="Natvig D.O."/>
            <person name="Lalanne C."/>
            <person name="Gautier V."/>
            <person name="Ament-Velasquez S.L."/>
            <person name="Kruys A."/>
            <person name="Hutchinson M.I."/>
            <person name="Powell A.J."/>
            <person name="Barry K."/>
            <person name="Miller A.N."/>
            <person name="Grigoriev I.V."/>
            <person name="Debuchy R."/>
            <person name="Gladieux P."/>
            <person name="Hiltunen Thoren M."/>
            <person name="Johannesson H."/>
        </authorList>
    </citation>
    <scope>NUCLEOTIDE SEQUENCE [LARGE SCALE GENOMIC DNA]</scope>
    <source>
        <strain evidence="2 3">FGSC 10403</strain>
    </source>
</reference>
<feature type="signal peptide" evidence="1">
    <location>
        <begin position="1"/>
        <end position="33"/>
    </location>
</feature>
<feature type="chain" id="PRO_5042588587" description="Secreted protein" evidence="1">
    <location>
        <begin position="34"/>
        <end position="110"/>
    </location>
</feature>
<keyword evidence="3" id="KW-1185">Reference proteome</keyword>